<organism evidence="2 3">
    <name type="scientific">Aliikangiella coralliicola</name>
    <dbReference type="NCBI Taxonomy" id="2592383"/>
    <lineage>
        <taxon>Bacteria</taxon>
        <taxon>Pseudomonadati</taxon>
        <taxon>Pseudomonadota</taxon>
        <taxon>Gammaproteobacteria</taxon>
        <taxon>Oceanospirillales</taxon>
        <taxon>Pleioneaceae</taxon>
        <taxon>Aliikangiella</taxon>
    </lineage>
</organism>
<dbReference type="Proteomes" id="UP000315439">
    <property type="component" value="Unassembled WGS sequence"/>
</dbReference>
<name>A0A545UJ74_9GAMM</name>
<dbReference type="RefSeq" id="WP_142891575.1">
    <property type="nucleotide sequence ID" value="NZ_ML660160.1"/>
</dbReference>
<keyword evidence="3" id="KW-1185">Reference proteome</keyword>
<sequence>MSKNLFLKFIFVAASVFSANQAKAEPYISIKTNQPCSACHVNPSGGGMRTSYGNVYGYMELPAESSDANNFDFAKVSEFIQFGGNLRYDFDASKDDATDKTASGFGVESAQIYTLIKAGRDDLLLYLDQQVSPGTALSREALLIKKFDNGDYLKVGKMMPSLGLRIEDDGAFIRQVTGFNFDNSDNGIEYGLTSGSSFYNFFITNGTSSVTNDDNKFQFGARAEYFLGDFRIGGAAVINQGDEVDKKILALFAGYHWNNFTIMGEIDTVNNQNNGTANGNGEDITELIGLIELNYETSKGHNIKVTTEYHDPDDDFKEDHRIRNSVVYEYTPYSNIQLRFGYREREAPPQFPEQNLERIFVQTHFYF</sequence>
<evidence type="ECO:0000313" key="2">
    <source>
        <dbReference type="EMBL" id="TQV89511.1"/>
    </source>
</evidence>
<dbReference type="AlphaFoldDB" id="A0A545UJ74"/>
<evidence type="ECO:0000256" key="1">
    <source>
        <dbReference type="SAM" id="SignalP"/>
    </source>
</evidence>
<keyword evidence="1" id="KW-0732">Signal</keyword>
<dbReference type="EMBL" id="VIKS01000001">
    <property type="protein sequence ID" value="TQV89511.1"/>
    <property type="molecule type" value="Genomic_DNA"/>
</dbReference>
<comment type="caution">
    <text evidence="2">The sequence shown here is derived from an EMBL/GenBank/DDBJ whole genome shotgun (WGS) entry which is preliminary data.</text>
</comment>
<feature type="chain" id="PRO_5022104064" description="Porin" evidence="1">
    <location>
        <begin position="25"/>
        <end position="367"/>
    </location>
</feature>
<reference evidence="2 3" key="1">
    <citation type="submission" date="2019-07" db="EMBL/GenBank/DDBJ databases">
        <title>Draft genome for Aliikangiella sp. M105.</title>
        <authorList>
            <person name="Wang G."/>
        </authorList>
    </citation>
    <scope>NUCLEOTIDE SEQUENCE [LARGE SCALE GENOMIC DNA]</scope>
    <source>
        <strain evidence="2 3">M105</strain>
    </source>
</reference>
<accession>A0A545UJ74</accession>
<evidence type="ECO:0008006" key="4">
    <source>
        <dbReference type="Google" id="ProtNLM"/>
    </source>
</evidence>
<proteinExistence type="predicted"/>
<gene>
    <name evidence="2" type="ORF">FLL46_01105</name>
</gene>
<dbReference type="SUPFAM" id="SSF56935">
    <property type="entry name" value="Porins"/>
    <property type="match status" value="1"/>
</dbReference>
<evidence type="ECO:0000313" key="3">
    <source>
        <dbReference type="Proteomes" id="UP000315439"/>
    </source>
</evidence>
<protein>
    <recommendedName>
        <fullName evidence="4">Porin</fullName>
    </recommendedName>
</protein>
<feature type="signal peptide" evidence="1">
    <location>
        <begin position="1"/>
        <end position="24"/>
    </location>
</feature>
<dbReference type="OrthoDB" id="5696825at2"/>